<dbReference type="Proteomes" id="UP000253752">
    <property type="component" value="Unassembled WGS sequence"/>
</dbReference>
<dbReference type="Gene3D" id="3.10.310.20">
    <property type="entry name" value="DHHA2 domain"/>
    <property type="match status" value="1"/>
</dbReference>
<dbReference type="GO" id="GO:0003723">
    <property type="term" value="F:RNA binding"/>
    <property type="evidence" value="ECO:0007669"/>
    <property type="project" value="UniProtKB-KW"/>
</dbReference>
<dbReference type="InterPro" id="IPR004097">
    <property type="entry name" value="DHHA2"/>
</dbReference>
<evidence type="ECO:0000256" key="1">
    <source>
        <dbReference type="ARBA" id="ARBA00001936"/>
    </source>
</evidence>
<dbReference type="SUPFAM" id="SSF64182">
    <property type="entry name" value="DHH phosphoesterases"/>
    <property type="match status" value="1"/>
</dbReference>
<keyword evidence="5" id="KW-0548">Nucleotidyltransferase</keyword>
<dbReference type="PANTHER" id="PTHR47788">
    <property type="entry name" value="POLYA POLYMERASE"/>
    <property type="match status" value="1"/>
</dbReference>
<dbReference type="Gene3D" id="3.10.580.10">
    <property type="entry name" value="CBS-domain"/>
    <property type="match status" value="1"/>
</dbReference>
<dbReference type="Gene3D" id="3.90.1640.10">
    <property type="entry name" value="inorganic pyrophosphatase (n-terminal core)"/>
    <property type="match status" value="1"/>
</dbReference>
<dbReference type="InterPro" id="IPR000644">
    <property type="entry name" value="CBS_dom"/>
</dbReference>
<dbReference type="GO" id="GO:0016462">
    <property type="term" value="F:pyrophosphatase activity"/>
    <property type="evidence" value="ECO:0007669"/>
    <property type="project" value="InterPro"/>
</dbReference>
<dbReference type="InterPro" id="IPR038763">
    <property type="entry name" value="DHH_sf"/>
</dbReference>
<proteinExistence type="inferred from homology"/>
<evidence type="ECO:0000259" key="13">
    <source>
        <dbReference type="PROSITE" id="PS51371"/>
    </source>
</evidence>
<keyword evidence="8" id="KW-0378">Hydrolase</keyword>
<keyword evidence="6" id="KW-0479">Metal-binding</keyword>
<evidence type="ECO:0000313" key="14">
    <source>
        <dbReference type="EMBL" id="RDB77683.1"/>
    </source>
</evidence>
<name>A0A369MP23_EGGLN</name>
<dbReference type="GO" id="GO:0000166">
    <property type="term" value="F:nucleotide binding"/>
    <property type="evidence" value="ECO:0007669"/>
    <property type="project" value="UniProtKB-KW"/>
</dbReference>
<evidence type="ECO:0000256" key="8">
    <source>
        <dbReference type="ARBA" id="ARBA00022801"/>
    </source>
</evidence>
<dbReference type="Pfam" id="PF01368">
    <property type="entry name" value="DHH"/>
    <property type="match status" value="1"/>
</dbReference>
<keyword evidence="12" id="KW-0129">CBS domain</keyword>
<keyword evidence="5" id="KW-0808">Transferase</keyword>
<evidence type="ECO:0000256" key="6">
    <source>
        <dbReference type="ARBA" id="ARBA00022723"/>
    </source>
</evidence>
<sequence length="455" mass="49283">MSAPIIVVGHKNPDNDSISSAVGYAYLKNELARRAAGEGEPFQTYVPARLGPLPPESAWVLEESGIHAPEIVGHVHARVGDVMTPNPISIGHNATLLEAGRLLRQHNVRALVVTNDDGTYRGLITTRMIAERYIAATDALEDGGANEMAVAGDLIASLGQKVDEITETDVLILDKEGLLKEAIEDLMASALREAVVLNDDGLAIGIVTRSDVAVRPKRKVVLVDHNETRQAANGIEEAEVVEIVDHHRIADVMTANPIQFLNLPVGSTATIVTMEFRRHNVEMPPAIARVLLSAVMTDTVILKSPTATPTDHEQVAYLAGIAGVDPTEFGLAVFKCRGGEDDMPVDKLVGADAKEFQIGDATVLIAQHETVDLPAVMKREEEIREHMRRLRDDHGYEFVLLLVTDIVAEGSQFMCEGNRRIVNRVFGIHCTGEGGTWMPGILSRKKQVAAKILGA</sequence>
<evidence type="ECO:0000256" key="2">
    <source>
        <dbReference type="ARBA" id="ARBA00001946"/>
    </source>
</evidence>
<evidence type="ECO:0000256" key="3">
    <source>
        <dbReference type="ARBA" id="ARBA00007265"/>
    </source>
</evidence>
<evidence type="ECO:0000313" key="15">
    <source>
        <dbReference type="Proteomes" id="UP000253752"/>
    </source>
</evidence>
<accession>A0A369MP23</accession>
<dbReference type="InterPro" id="IPR038222">
    <property type="entry name" value="DHHA2_dom_sf"/>
</dbReference>
<dbReference type="GO" id="GO:0005737">
    <property type="term" value="C:cytoplasm"/>
    <property type="evidence" value="ECO:0007669"/>
    <property type="project" value="InterPro"/>
</dbReference>
<dbReference type="InterPro" id="IPR001667">
    <property type="entry name" value="DDH_dom"/>
</dbReference>
<evidence type="ECO:0000256" key="5">
    <source>
        <dbReference type="ARBA" id="ARBA00022695"/>
    </source>
</evidence>
<dbReference type="GO" id="GO:0016779">
    <property type="term" value="F:nucleotidyltransferase activity"/>
    <property type="evidence" value="ECO:0007669"/>
    <property type="project" value="UniProtKB-KW"/>
</dbReference>
<dbReference type="AlphaFoldDB" id="A0A369MP23"/>
<dbReference type="SMART" id="SM00116">
    <property type="entry name" value="CBS"/>
    <property type="match status" value="2"/>
</dbReference>
<organism evidence="14 15">
    <name type="scientific">Eggerthella lenta</name>
    <name type="common">Eubacterium lentum</name>
    <dbReference type="NCBI Taxonomy" id="84112"/>
    <lineage>
        <taxon>Bacteria</taxon>
        <taxon>Bacillati</taxon>
        <taxon>Actinomycetota</taxon>
        <taxon>Coriobacteriia</taxon>
        <taxon>Eggerthellales</taxon>
        <taxon>Eggerthellaceae</taxon>
        <taxon>Eggerthella</taxon>
    </lineage>
</organism>
<gene>
    <name evidence="14" type="ORF">C1872_10905</name>
</gene>
<comment type="caution">
    <text evidence="14">The sequence shown here is derived from an EMBL/GenBank/DDBJ whole genome shotgun (WGS) entry which is preliminary data.</text>
</comment>
<evidence type="ECO:0000256" key="4">
    <source>
        <dbReference type="ARBA" id="ARBA00022694"/>
    </source>
</evidence>
<dbReference type="RefSeq" id="WP_009304907.1">
    <property type="nucleotide sequence ID" value="NZ_CP089336.1"/>
</dbReference>
<keyword evidence="4" id="KW-0819">tRNA processing</keyword>
<dbReference type="SMART" id="SM01131">
    <property type="entry name" value="DHHA2"/>
    <property type="match status" value="1"/>
</dbReference>
<keyword evidence="9" id="KW-0460">Magnesium</keyword>
<dbReference type="GO" id="GO:0008033">
    <property type="term" value="P:tRNA processing"/>
    <property type="evidence" value="ECO:0007669"/>
    <property type="project" value="UniProtKB-KW"/>
</dbReference>
<comment type="similarity">
    <text evidence="3">Belongs to the tRNA nucleotidyltransferase/poly(A) polymerase family.</text>
</comment>
<dbReference type="Pfam" id="PF00571">
    <property type="entry name" value="CBS"/>
    <property type="match status" value="2"/>
</dbReference>
<comment type="cofactor">
    <cofactor evidence="1">
        <name>Mn(2+)</name>
        <dbReference type="ChEBI" id="CHEBI:29035"/>
    </cofactor>
</comment>
<protein>
    <submittedName>
        <fullName evidence="14">CBS domain-containing protein</fullName>
    </submittedName>
</protein>
<keyword evidence="11" id="KW-0464">Manganese</keyword>
<keyword evidence="7" id="KW-0547">Nucleotide-binding</keyword>
<evidence type="ECO:0000256" key="7">
    <source>
        <dbReference type="ARBA" id="ARBA00022741"/>
    </source>
</evidence>
<dbReference type="NCBIfam" id="NF011449">
    <property type="entry name" value="PRK14869.2-5"/>
    <property type="match status" value="1"/>
</dbReference>
<dbReference type="PANTHER" id="PTHR47788:SF1">
    <property type="entry name" value="A-ADDING TRNA NUCLEOTIDYLTRANSFERASE"/>
    <property type="match status" value="1"/>
</dbReference>
<dbReference type="SUPFAM" id="SSF54631">
    <property type="entry name" value="CBS-domain pair"/>
    <property type="match status" value="1"/>
</dbReference>
<dbReference type="InterPro" id="IPR046342">
    <property type="entry name" value="CBS_dom_sf"/>
</dbReference>
<reference evidence="14 15" key="1">
    <citation type="journal article" date="2018" name="Elife">
        <title>Discovery and characterization of a prevalent human gut bacterial enzyme sufficient for the inactivation of a family of plant toxins.</title>
        <authorList>
            <person name="Koppel N."/>
            <person name="Bisanz J.E."/>
            <person name="Pandelia M.E."/>
            <person name="Turnbaugh P.J."/>
            <person name="Balskus E.P."/>
        </authorList>
    </citation>
    <scope>NUCLEOTIDE SEQUENCE [LARGE SCALE GENOMIC DNA]</scope>
    <source>
        <strain evidence="14 15">MR1 #12</strain>
    </source>
</reference>
<evidence type="ECO:0000256" key="10">
    <source>
        <dbReference type="ARBA" id="ARBA00022884"/>
    </source>
</evidence>
<dbReference type="Pfam" id="PF02833">
    <property type="entry name" value="DHHA2"/>
    <property type="match status" value="1"/>
</dbReference>
<dbReference type="InterPro" id="IPR052390">
    <property type="entry name" value="tRNA_nt/polyA_polymerase"/>
</dbReference>
<evidence type="ECO:0000256" key="11">
    <source>
        <dbReference type="ARBA" id="ARBA00023211"/>
    </source>
</evidence>
<keyword evidence="10" id="KW-0694">RNA-binding</keyword>
<comment type="cofactor">
    <cofactor evidence="2">
        <name>Mg(2+)</name>
        <dbReference type="ChEBI" id="CHEBI:18420"/>
    </cofactor>
</comment>
<evidence type="ECO:0000256" key="12">
    <source>
        <dbReference type="PROSITE-ProRule" id="PRU00703"/>
    </source>
</evidence>
<feature type="domain" description="CBS" evidence="13">
    <location>
        <begin position="83"/>
        <end position="139"/>
    </location>
</feature>
<evidence type="ECO:0000256" key="9">
    <source>
        <dbReference type="ARBA" id="ARBA00022842"/>
    </source>
</evidence>
<dbReference type="PROSITE" id="PS51371">
    <property type="entry name" value="CBS"/>
    <property type="match status" value="1"/>
</dbReference>
<dbReference type="GO" id="GO:0046872">
    <property type="term" value="F:metal ion binding"/>
    <property type="evidence" value="ECO:0007669"/>
    <property type="project" value="UniProtKB-KW"/>
</dbReference>
<dbReference type="EMBL" id="PPTX01000017">
    <property type="protein sequence ID" value="RDB77683.1"/>
    <property type="molecule type" value="Genomic_DNA"/>
</dbReference>
<dbReference type="CDD" id="cd02205">
    <property type="entry name" value="CBS_pair_SF"/>
    <property type="match status" value="1"/>
</dbReference>